<sequence length="243" mass="26997">MELTATAPVASASRHARHDTYRNIHKALRALMFDTLARIGRVDIEDREDLDATLARLDRLLAHLRSHVAHENEFIHAAIEARRPSAAQTTAGQHVEHLASIAALADEAQALRAAAVDQRPPLALRLYRHLALFIAENLEHMHFEETTNNATLWALYSDAELDEIHGRLVAHLDPRILTEVLGWMAAALNPQELAELVIGMQREAPPEAMRAALAEIRPRLDERCWARLARAIGLPPAPGLVEA</sequence>
<keyword evidence="2" id="KW-1185">Reference proteome</keyword>
<dbReference type="EMBL" id="SHKP01000004">
    <property type="protein sequence ID" value="RZU02959.1"/>
    <property type="molecule type" value="Genomic_DNA"/>
</dbReference>
<protein>
    <recommendedName>
        <fullName evidence="3">Hemerythrin HHE cation binding domain-containing protein</fullName>
    </recommendedName>
</protein>
<evidence type="ECO:0008006" key="3">
    <source>
        <dbReference type="Google" id="ProtNLM"/>
    </source>
</evidence>
<dbReference type="RefSeq" id="WP_130430672.1">
    <property type="nucleotide sequence ID" value="NZ_SHKP01000004.1"/>
</dbReference>
<comment type="caution">
    <text evidence="1">The sequence shown here is derived from an EMBL/GenBank/DDBJ whole genome shotgun (WGS) entry which is preliminary data.</text>
</comment>
<dbReference type="CDD" id="cd12109">
    <property type="entry name" value="Hr_FBXL5"/>
    <property type="match status" value="1"/>
</dbReference>
<dbReference type="Proteomes" id="UP000293671">
    <property type="component" value="Unassembled WGS sequence"/>
</dbReference>
<dbReference type="Gene3D" id="1.20.120.520">
    <property type="entry name" value="nmb1532 protein domain like"/>
    <property type="match status" value="1"/>
</dbReference>
<dbReference type="InterPro" id="IPR045808">
    <property type="entry name" value="Hr_FBXL5"/>
</dbReference>
<evidence type="ECO:0000313" key="2">
    <source>
        <dbReference type="Proteomes" id="UP000293671"/>
    </source>
</evidence>
<proteinExistence type="predicted"/>
<accession>A0A4Q7W2N5</accession>
<name>A0A4Q7W2N5_9BURK</name>
<evidence type="ECO:0000313" key="1">
    <source>
        <dbReference type="EMBL" id="RZU02959.1"/>
    </source>
</evidence>
<reference evidence="1 2" key="1">
    <citation type="submission" date="2019-02" db="EMBL/GenBank/DDBJ databases">
        <title>Genomic Encyclopedia of Type Strains, Phase IV (KMG-IV): sequencing the most valuable type-strain genomes for metagenomic binning, comparative biology and taxonomic classification.</title>
        <authorList>
            <person name="Goeker M."/>
        </authorList>
    </citation>
    <scope>NUCLEOTIDE SEQUENCE [LARGE SCALE GENOMIC DNA]</scope>
    <source>
        <strain evidence="1 2">DSM 19570</strain>
    </source>
</reference>
<dbReference type="GO" id="GO:0006879">
    <property type="term" value="P:intracellular iron ion homeostasis"/>
    <property type="evidence" value="ECO:0007669"/>
    <property type="project" value="InterPro"/>
</dbReference>
<dbReference type="OrthoDB" id="5654170at2"/>
<gene>
    <name evidence="1" type="ORF">EV670_0990</name>
</gene>
<dbReference type="AlphaFoldDB" id="A0A4Q7W2N5"/>
<organism evidence="1 2">
    <name type="scientific">Rivibacter subsaxonicus</name>
    <dbReference type="NCBI Taxonomy" id="457575"/>
    <lineage>
        <taxon>Bacteria</taxon>
        <taxon>Pseudomonadati</taxon>
        <taxon>Pseudomonadota</taxon>
        <taxon>Betaproteobacteria</taxon>
        <taxon>Burkholderiales</taxon>
        <taxon>Rivibacter</taxon>
    </lineage>
</organism>